<dbReference type="Proteomes" id="UP000325286">
    <property type="component" value="Chromosome"/>
</dbReference>
<sequence length="49" mass="5355">MISIDPKHTEASWRNQQGGEDSKAPCSRWCGRGPGQPGPYPDQHGYLAS</sequence>
<evidence type="ECO:0000313" key="3">
    <source>
        <dbReference type="Proteomes" id="UP000325286"/>
    </source>
</evidence>
<accession>A0A5B9QJQ1</accession>
<feature type="compositionally biased region" description="Basic and acidic residues" evidence="1">
    <location>
        <begin position="1"/>
        <end position="11"/>
    </location>
</feature>
<name>A0A5B9QJQ1_9BACT</name>
<feature type="region of interest" description="Disordered" evidence="1">
    <location>
        <begin position="1"/>
        <end position="49"/>
    </location>
</feature>
<organism evidence="2 3">
    <name type="scientific">Roseimaritima ulvae</name>
    <dbReference type="NCBI Taxonomy" id="980254"/>
    <lineage>
        <taxon>Bacteria</taxon>
        <taxon>Pseudomonadati</taxon>
        <taxon>Planctomycetota</taxon>
        <taxon>Planctomycetia</taxon>
        <taxon>Pirellulales</taxon>
        <taxon>Pirellulaceae</taxon>
        <taxon>Roseimaritima</taxon>
    </lineage>
</organism>
<dbReference type="AlphaFoldDB" id="A0A5B9QJQ1"/>
<proteinExistence type="predicted"/>
<dbReference type="EMBL" id="CP042914">
    <property type="protein sequence ID" value="QEG38199.1"/>
    <property type="molecule type" value="Genomic_DNA"/>
</dbReference>
<evidence type="ECO:0000313" key="2">
    <source>
        <dbReference type="EMBL" id="QEG38199.1"/>
    </source>
</evidence>
<evidence type="ECO:0000256" key="1">
    <source>
        <dbReference type="SAM" id="MobiDB-lite"/>
    </source>
</evidence>
<gene>
    <name evidence="2" type="ORF">UC8_01520</name>
</gene>
<keyword evidence="3" id="KW-1185">Reference proteome</keyword>
<reference evidence="2 3" key="1">
    <citation type="submission" date="2019-08" db="EMBL/GenBank/DDBJ databases">
        <title>Deep-cultivation of Planctomycetes and their phenomic and genomic characterization uncovers novel biology.</title>
        <authorList>
            <person name="Wiegand S."/>
            <person name="Jogler M."/>
            <person name="Boedeker C."/>
            <person name="Pinto D."/>
            <person name="Vollmers J."/>
            <person name="Rivas-Marin E."/>
            <person name="Kohn T."/>
            <person name="Peeters S.H."/>
            <person name="Heuer A."/>
            <person name="Rast P."/>
            <person name="Oberbeckmann S."/>
            <person name="Bunk B."/>
            <person name="Jeske O."/>
            <person name="Meyerdierks A."/>
            <person name="Storesund J.E."/>
            <person name="Kallscheuer N."/>
            <person name="Luecker S."/>
            <person name="Lage O.M."/>
            <person name="Pohl T."/>
            <person name="Merkel B.J."/>
            <person name="Hornburger P."/>
            <person name="Mueller R.-W."/>
            <person name="Bruemmer F."/>
            <person name="Labrenz M."/>
            <person name="Spormann A.M."/>
            <person name="Op den Camp H."/>
            <person name="Overmann J."/>
            <person name="Amann R."/>
            <person name="Jetten M.S.M."/>
            <person name="Mascher T."/>
            <person name="Medema M.H."/>
            <person name="Devos D.P."/>
            <person name="Kaster A.-K."/>
            <person name="Ovreas L."/>
            <person name="Rohde M."/>
            <person name="Galperin M.Y."/>
            <person name="Jogler C."/>
        </authorList>
    </citation>
    <scope>NUCLEOTIDE SEQUENCE [LARGE SCALE GENOMIC DNA]</scope>
    <source>
        <strain evidence="2 3">UC8</strain>
    </source>
</reference>
<protein>
    <submittedName>
        <fullName evidence="2">Uncharacterized protein</fullName>
    </submittedName>
</protein>
<dbReference type="KEGG" id="rul:UC8_01520"/>